<dbReference type="PANTHER" id="PTHR16127:SF13">
    <property type="entry name" value="GH01188P"/>
    <property type="match status" value="1"/>
</dbReference>
<protein>
    <submittedName>
        <fullName evidence="4">Myosin-like coiled-coil protein-domain-containing protein</fullName>
    </submittedName>
</protein>
<sequence>MTVATTLDGDDSSSALLEDLSNNQVFIDQLNAASVQLASQQLYDEPSGNASGEADGEASLAVAREASAIPNDLGEFVNSHEDYIGKITAIQQKYSELFQEMKRHEREHMKAKKRAEALQKERDLYKHEAKKASAVQETLESLCRQLQKESERIEEEGQNMLRMEVQHRENLYAKFEEKVREIESQMERQFYYKFKEEVDQDQALKERLKTFFEQYELRDAQFQKLLRSKELEIQVHMGRYEQMKKLVVSEAAQSKLLLQQVSTFTQTETELRSQLNVYVEKFKQVEETLNNSNELFLTFRKEMEQMTKKTKKLEKENKQLTKRAETMNKNVLEMAEERTKQQKEAEKNKKRLTQLENLCRALQAERIELENKIAEMEGELQESCEEDDEVDYEIEEYEDDELEADELDDEDDDGEYSNDEFNEEDETGDGYTTADTAHGVVDYSRHYRLEKESLESALRLFASMHADCGDGCPIHNASAPAREQLLRILEEHRREMRIDSAEFKKLQQTRASD</sequence>
<dbReference type="EMBL" id="JBBJBU010000004">
    <property type="protein sequence ID" value="KAK7205651.1"/>
    <property type="molecule type" value="Genomic_DNA"/>
</dbReference>
<evidence type="ECO:0000313" key="4">
    <source>
        <dbReference type="EMBL" id="KAK7205651.1"/>
    </source>
</evidence>
<evidence type="ECO:0000256" key="1">
    <source>
        <dbReference type="ARBA" id="ARBA00009550"/>
    </source>
</evidence>
<organism evidence="4 5">
    <name type="scientific">Myxozyma melibiosi</name>
    <dbReference type="NCBI Taxonomy" id="54550"/>
    <lineage>
        <taxon>Eukaryota</taxon>
        <taxon>Fungi</taxon>
        <taxon>Dikarya</taxon>
        <taxon>Ascomycota</taxon>
        <taxon>Saccharomycotina</taxon>
        <taxon>Lipomycetes</taxon>
        <taxon>Lipomycetales</taxon>
        <taxon>Lipomycetaceae</taxon>
        <taxon>Myxozyma</taxon>
    </lineage>
</organism>
<keyword evidence="5" id="KW-1185">Reference proteome</keyword>
<comment type="similarity">
    <text evidence="1">Belongs to the taxilin family.</text>
</comment>
<reference evidence="4 5" key="1">
    <citation type="submission" date="2024-03" db="EMBL/GenBank/DDBJ databases">
        <title>Genome-scale model development and genomic sequencing of the oleaginous clade Lipomyces.</title>
        <authorList>
            <consortium name="Lawrence Berkeley National Laboratory"/>
            <person name="Czajka J.J."/>
            <person name="Han Y."/>
            <person name="Kim J."/>
            <person name="Mondo S.J."/>
            <person name="Hofstad B.A."/>
            <person name="Robles A."/>
            <person name="Haridas S."/>
            <person name="Riley R."/>
            <person name="LaButti K."/>
            <person name="Pangilinan J."/>
            <person name="Andreopoulos W."/>
            <person name="Lipzen A."/>
            <person name="Yan J."/>
            <person name="Wang M."/>
            <person name="Ng V."/>
            <person name="Grigoriev I.V."/>
            <person name="Spatafora J.W."/>
            <person name="Magnuson J.K."/>
            <person name="Baker S.E."/>
            <person name="Pomraning K.R."/>
        </authorList>
    </citation>
    <scope>NUCLEOTIDE SEQUENCE [LARGE SCALE GENOMIC DNA]</scope>
    <source>
        <strain evidence="4 5">Phaff 52-87</strain>
    </source>
</reference>
<comment type="caution">
    <text evidence="4">The sequence shown here is derived from an EMBL/GenBank/DDBJ whole genome shotgun (WGS) entry which is preliminary data.</text>
</comment>
<keyword evidence="2" id="KW-0175">Coiled coil</keyword>
<evidence type="ECO:0000256" key="3">
    <source>
        <dbReference type="SAM" id="MobiDB-lite"/>
    </source>
</evidence>
<feature type="coiled-coil region" evidence="2">
    <location>
        <begin position="296"/>
        <end position="386"/>
    </location>
</feature>
<feature type="region of interest" description="Disordered" evidence="3">
    <location>
        <begin position="397"/>
        <end position="435"/>
    </location>
</feature>
<dbReference type="GeneID" id="90039976"/>
<dbReference type="PANTHER" id="PTHR16127">
    <property type="entry name" value="TAXILIN"/>
    <property type="match status" value="1"/>
</dbReference>
<dbReference type="Proteomes" id="UP001498771">
    <property type="component" value="Unassembled WGS sequence"/>
</dbReference>
<proteinExistence type="inferred from homology"/>
<gene>
    <name evidence="4" type="ORF">BZA70DRAFT_294743</name>
</gene>
<dbReference type="InterPro" id="IPR026183">
    <property type="entry name" value="Taxilin_fam"/>
</dbReference>
<feature type="compositionally biased region" description="Acidic residues" evidence="3">
    <location>
        <begin position="397"/>
        <end position="428"/>
    </location>
</feature>
<dbReference type="RefSeq" id="XP_064768684.1">
    <property type="nucleotide sequence ID" value="XM_064914464.1"/>
</dbReference>
<evidence type="ECO:0000256" key="2">
    <source>
        <dbReference type="SAM" id="Coils"/>
    </source>
</evidence>
<feature type="coiled-coil region" evidence="2">
    <location>
        <begin position="87"/>
        <end position="185"/>
    </location>
</feature>
<evidence type="ECO:0000313" key="5">
    <source>
        <dbReference type="Proteomes" id="UP001498771"/>
    </source>
</evidence>
<name>A0ABR1F750_9ASCO</name>
<accession>A0ABR1F750</accession>
<dbReference type="Pfam" id="PF09728">
    <property type="entry name" value="Taxilin"/>
    <property type="match status" value="1"/>
</dbReference>